<reference evidence="1 2" key="2">
    <citation type="journal article" date="2010" name="Stand. Genomic Sci.">
        <title>Complete genome sequence of Syntrophothermus lipocalidus type strain (TGB-C1).</title>
        <authorList>
            <person name="Djao O.D."/>
            <person name="Zhang X."/>
            <person name="Lucas S."/>
            <person name="Lapidus A."/>
            <person name="Del Rio T.G."/>
            <person name="Nolan M."/>
            <person name="Tice H."/>
            <person name="Cheng J.F."/>
            <person name="Han C."/>
            <person name="Tapia R."/>
            <person name="Goodwin L."/>
            <person name="Pitluck S."/>
            <person name="Liolios K."/>
            <person name="Ivanova N."/>
            <person name="Mavromatis K."/>
            <person name="Mikhailova N."/>
            <person name="Ovchinnikova G."/>
            <person name="Pati A."/>
            <person name="Brambilla E."/>
            <person name="Chen A."/>
            <person name="Palaniappan K."/>
            <person name="Land M."/>
            <person name="Hauser L."/>
            <person name="Chang Y.J."/>
            <person name="Jeffries C.D."/>
            <person name="Rohde M."/>
            <person name="Sikorski J."/>
            <person name="Spring S."/>
            <person name="Goker M."/>
            <person name="Detter J.C."/>
            <person name="Woyke T."/>
            <person name="Bristow J."/>
            <person name="Eisen J.A."/>
            <person name="Markowitz V."/>
            <person name="Hugenholtz P."/>
            <person name="Kyrpides N.C."/>
            <person name="Klenk H.P."/>
        </authorList>
    </citation>
    <scope>NUCLEOTIDE SEQUENCE [LARGE SCALE GENOMIC DNA]</scope>
    <source>
        <strain evidence="2">DSM 12680 / TGB-C1</strain>
    </source>
</reference>
<dbReference type="eggNOG" id="ENOG5031E5T">
    <property type="taxonomic scope" value="Bacteria"/>
</dbReference>
<organism evidence="1 2">
    <name type="scientific">Syntrophothermus lipocalidus (strain DSM 12680 / TGB-C1)</name>
    <dbReference type="NCBI Taxonomy" id="643648"/>
    <lineage>
        <taxon>Bacteria</taxon>
        <taxon>Bacillati</taxon>
        <taxon>Bacillota</taxon>
        <taxon>Clostridia</taxon>
        <taxon>Eubacteriales</taxon>
        <taxon>Syntrophomonadaceae</taxon>
        <taxon>Syntrophothermus</taxon>
    </lineage>
</organism>
<dbReference type="KEGG" id="slp:Slip_1360"/>
<dbReference type="OrthoDB" id="678645at2"/>
<accession>D7CN38</accession>
<dbReference type="Proteomes" id="UP000000378">
    <property type="component" value="Chromosome"/>
</dbReference>
<dbReference type="HOGENOM" id="CLU_167402_0_0_9"/>
<dbReference type="STRING" id="643648.Slip_1360"/>
<dbReference type="EMBL" id="CP002048">
    <property type="protein sequence ID" value="ADI02123.1"/>
    <property type="molecule type" value="Genomic_DNA"/>
</dbReference>
<reference evidence="2" key="1">
    <citation type="journal article" date="2010" name="Stand. Genomic Sci.">
        <title>Complete genome sequence of Syntrophothermus lipocalidus type strain (TGB-C1T).</title>
        <authorList>
            <consortium name="US DOE Joint Genome Institute (JGI-PGF)"/>
            <person name="Djao O."/>
            <person name="Zhang X."/>
            <person name="Lucas S."/>
            <person name="Lapidus A."/>
            <person name="Glavina Del Rio T."/>
            <person name="Nolan M."/>
            <person name="Tice H."/>
            <person name="Cheng J."/>
            <person name="Han C."/>
            <person name="Tapia R."/>
            <person name="Goodwin L."/>
            <person name="Pitluck S."/>
            <person name="Liolios K."/>
            <person name="Ivanova N."/>
            <person name="Mavromatis K."/>
            <person name="Mikhailova N."/>
            <person name="Ovchinnikova G."/>
            <person name="Pati A."/>
            <person name="Brambilla E."/>
            <person name="Chen A."/>
            <person name="Palaniappan K."/>
            <person name="Land M."/>
            <person name="Hauser L."/>
            <person name="Chang Y."/>
            <person name="Jeffries C."/>
            <person name="Rohde M."/>
            <person name="Sikorski J."/>
            <person name="Spring S."/>
            <person name="Goker M."/>
            <person name="Detter J."/>
            <person name="Woyke T."/>
            <person name="Bristow J."/>
            <person name="Eisen J."/>
            <person name="Markowitz V."/>
            <person name="Hugenholtz P."/>
            <person name="Kyrpides N."/>
            <person name="Klenk H."/>
        </authorList>
    </citation>
    <scope>NUCLEOTIDE SEQUENCE [LARGE SCALE GENOMIC DNA]</scope>
    <source>
        <strain evidence="2">DSM 12680 / TGB-C1</strain>
    </source>
</reference>
<evidence type="ECO:0000313" key="2">
    <source>
        <dbReference type="Proteomes" id="UP000000378"/>
    </source>
</evidence>
<protein>
    <submittedName>
        <fullName evidence="1">Uncharacterized protein</fullName>
    </submittedName>
</protein>
<dbReference type="RefSeq" id="WP_013175525.1">
    <property type="nucleotide sequence ID" value="NC_014220.1"/>
</dbReference>
<name>D7CN38_SYNLT</name>
<gene>
    <name evidence="1" type="ordered locus">Slip_1360</name>
</gene>
<sequence length="119" mass="13162">MSEALAPTEPVRKAEINLRLAQFEFPPMQDVLLVGRKAPIGAEAAKRMVEALSPDQYELFVLDHELFEAAVIRKSLLNVVPKESLIPIVLEESSRIADDSMIIKIGINAVIQVSRLVSL</sequence>
<proteinExistence type="predicted"/>
<evidence type="ECO:0000313" key="1">
    <source>
        <dbReference type="EMBL" id="ADI02123.1"/>
    </source>
</evidence>
<keyword evidence="2" id="KW-1185">Reference proteome</keyword>
<dbReference type="AlphaFoldDB" id="D7CN38"/>